<comment type="caution">
    <text evidence="11">The sequence shown here is derived from an EMBL/GenBank/DDBJ whole genome shotgun (WGS) entry which is preliminary data.</text>
</comment>
<keyword evidence="6" id="KW-0325">Glycoprotein</keyword>
<dbReference type="GO" id="GO:0016042">
    <property type="term" value="P:lipid catabolic process"/>
    <property type="evidence" value="ECO:0007669"/>
    <property type="project" value="UniProtKB-KW"/>
</dbReference>
<protein>
    <recommendedName>
        <fullName evidence="7">Lipase</fullName>
    </recommendedName>
</protein>
<dbReference type="FunFam" id="3.40.50.1820:FF:000021">
    <property type="entry name" value="Lipase"/>
    <property type="match status" value="1"/>
</dbReference>
<keyword evidence="3 7" id="KW-0378">Hydrolase</keyword>
<proteinExistence type="inferred from homology"/>
<evidence type="ECO:0000256" key="8">
    <source>
        <dbReference type="PIRSR" id="PIRSR000862-1"/>
    </source>
</evidence>
<dbReference type="OrthoDB" id="9974421at2759"/>
<feature type="domain" description="Partial AB-hydrolase lipase" evidence="10">
    <location>
        <begin position="49"/>
        <end position="111"/>
    </location>
</feature>
<evidence type="ECO:0000256" key="4">
    <source>
        <dbReference type="ARBA" id="ARBA00022963"/>
    </source>
</evidence>
<dbReference type="PANTHER" id="PTHR11005">
    <property type="entry name" value="LYSOSOMAL ACID LIPASE-RELATED"/>
    <property type="match status" value="1"/>
</dbReference>
<feature type="active site" description="Nucleophile" evidence="8">
    <location>
        <position position="186"/>
    </location>
</feature>
<feature type="active site" description="Charge relay system" evidence="8">
    <location>
        <position position="392"/>
    </location>
</feature>
<dbReference type="GO" id="GO:0016788">
    <property type="term" value="F:hydrolase activity, acting on ester bonds"/>
    <property type="evidence" value="ECO:0007669"/>
    <property type="project" value="InterPro"/>
</dbReference>
<dbReference type="AlphaFoldDB" id="A0A9X6NIA5"/>
<feature type="active site" description="Charge relay system" evidence="8">
    <location>
        <position position="361"/>
    </location>
</feature>
<dbReference type="Pfam" id="PF04083">
    <property type="entry name" value="Abhydro_lipase"/>
    <property type="match status" value="1"/>
</dbReference>
<dbReference type="Proteomes" id="UP000192578">
    <property type="component" value="Unassembled WGS sequence"/>
</dbReference>
<sequence>MTTEILLFIFGLCLWTSSALPDYDHVSMAELLETGFGDRLDPEFTMNATEIIEYHGYPAEEYQVTTSDGYMIYIQRIPHGRNESYVSGSRRPVVLLQHGLLVSSTNWITNLPNESLGFILADAGYDVWLGNMRGNVYGLKHKSFPITSKEFWDFTFDEMAAYDLPAIIKKALAVSGAEQLSYVGHSQGTLIGFAKFSSDQELAKKIRVFIALAPVAFLGNMKSPLLRLIAPFARELAFLFRLFGYRDFLPDYPLIQYLAEKFCIKQPIPARVCENVIFIVAGYDFAQINSTRLDVYLSHAPAGTSSQNIFHFAQLAQSNKCQKFDYGSDAENMKYYGQITPPEYPVSALKVPTAMLYSDNDWLATPVDVLRLKEELSSVVDFYRVPYANWDHLDFIWGVDANKYVYPEVQRVLRQYANSTRRATGHRKLSSGSPKKE</sequence>
<keyword evidence="2 9" id="KW-0732">Signal</keyword>
<dbReference type="InterPro" id="IPR025483">
    <property type="entry name" value="Lipase_euk"/>
</dbReference>
<dbReference type="Gene3D" id="3.40.50.1820">
    <property type="entry name" value="alpha/beta hydrolase"/>
    <property type="match status" value="1"/>
</dbReference>
<dbReference type="EMBL" id="MTYJ01000218">
    <property type="protein sequence ID" value="OWA51221.1"/>
    <property type="molecule type" value="Genomic_DNA"/>
</dbReference>
<keyword evidence="4 7" id="KW-0442">Lipid degradation</keyword>
<feature type="chain" id="PRO_5040887878" description="Lipase" evidence="9">
    <location>
        <begin position="20"/>
        <end position="437"/>
    </location>
</feature>
<comment type="similarity">
    <text evidence="1 7">Belongs to the AB hydrolase superfamily. Lipase family.</text>
</comment>
<dbReference type="InterPro" id="IPR006693">
    <property type="entry name" value="AB_hydrolase_lipase"/>
</dbReference>
<evidence type="ECO:0000256" key="1">
    <source>
        <dbReference type="ARBA" id="ARBA00010701"/>
    </source>
</evidence>
<evidence type="ECO:0000256" key="2">
    <source>
        <dbReference type="ARBA" id="ARBA00022729"/>
    </source>
</evidence>
<evidence type="ECO:0000256" key="3">
    <source>
        <dbReference type="ARBA" id="ARBA00022801"/>
    </source>
</evidence>
<feature type="signal peptide" evidence="9">
    <location>
        <begin position="1"/>
        <end position="19"/>
    </location>
</feature>
<keyword evidence="5" id="KW-0443">Lipid metabolism</keyword>
<evidence type="ECO:0000259" key="10">
    <source>
        <dbReference type="Pfam" id="PF04083"/>
    </source>
</evidence>
<keyword evidence="12" id="KW-1185">Reference proteome</keyword>
<dbReference type="SUPFAM" id="SSF53474">
    <property type="entry name" value="alpha/beta-Hydrolases"/>
    <property type="match status" value="1"/>
</dbReference>
<evidence type="ECO:0000256" key="6">
    <source>
        <dbReference type="ARBA" id="ARBA00023180"/>
    </source>
</evidence>
<evidence type="ECO:0000256" key="5">
    <source>
        <dbReference type="ARBA" id="ARBA00023098"/>
    </source>
</evidence>
<gene>
    <name evidence="11" type="ORF">BV898_15715</name>
</gene>
<name>A0A9X6NIA5_HYPEX</name>
<evidence type="ECO:0000256" key="9">
    <source>
        <dbReference type="SAM" id="SignalP"/>
    </source>
</evidence>
<evidence type="ECO:0000313" key="11">
    <source>
        <dbReference type="EMBL" id="OWA51221.1"/>
    </source>
</evidence>
<accession>A0A9X6NIA5</accession>
<dbReference type="InterPro" id="IPR029058">
    <property type="entry name" value="AB_hydrolase_fold"/>
</dbReference>
<evidence type="ECO:0000313" key="12">
    <source>
        <dbReference type="Proteomes" id="UP000192578"/>
    </source>
</evidence>
<dbReference type="PIRSF" id="PIRSF000862">
    <property type="entry name" value="Steryl_ester_lip"/>
    <property type="match status" value="1"/>
</dbReference>
<evidence type="ECO:0000256" key="7">
    <source>
        <dbReference type="PIRNR" id="PIRNR000862"/>
    </source>
</evidence>
<reference evidence="12" key="1">
    <citation type="submission" date="2017-01" db="EMBL/GenBank/DDBJ databases">
        <title>Comparative genomics of anhydrobiosis in the tardigrade Hypsibius dujardini.</title>
        <authorList>
            <person name="Yoshida Y."/>
            <person name="Koutsovoulos G."/>
            <person name="Laetsch D."/>
            <person name="Stevens L."/>
            <person name="Kumar S."/>
            <person name="Horikawa D."/>
            <person name="Ishino K."/>
            <person name="Komine S."/>
            <person name="Tomita M."/>
            <person name="Blaxter M."/>
            <person name="Arakawa K."/>
        </authorList>
    </citation>
    <scope>NUCLEOTIDE SEQUENCE [LARGE SCALE GENOMIC DNA]</scope>
    <source>
        <strain evidence="12">Z151</strain>
    </source>
</reference>
<organism evidence="11 12">
    <name type="scientific">Hypsibius exemplaris</name>
    <name type="common">Freshwater tardigrade</name>
    <dbReference type="NCBI Taxonomy" id="2072580"/>
    <lineage>
        <taxon>Eukaryota</taxon>
        <taxon>Metazoa</taxon>
        <taxon>Ecdysozoa</taxon>
        <taxon>Tardigrada</taxon>
        <taxon>Eutardigrada</taxon>
        <taxon>Parachela</taxon>
        <taxon>Hypsibioidea</taxon>
        <taxon>Hypsibiidae</taxon>
        <taxon>Hypsibius</taxon>
    </lineage>
</organism>